<dbReference type="EMBL" id="JANSUY010000018">
    <property type="protein sequence ID" value="MCR9016717.1"/>
    <property type="molecule type" value="Genomic_DNA"/>
</dbReference>
<dbReference type="RefSeq" id="WP_258424565.1">
    <property type="nucleotide sequence ID" value="NZ_JANSUY010000018.1"/>
</dbReference>
<keyword evidence="4" id="KW-1185">Reference proteome</keyword>
<feature type="compositionally biased region" description="Acidic residues" evidence="1">
    <location>
        <begin position="145"/>
        <end position="158"/>
    </location>
</feature>
<comment type="caution">
    <text evidence="3">The sequence shown here is derived from an EMBL/GenBank/DDBJ whole genome shotgun (WGS) entry which is preliminary data.</text>
</comment>
<accession>A0A9X2P7B0</accession>
<dbReference type="PROSITE" id="PS51257">
    <property type="entry name" value="PROKAR_LIPOPROTEIN"/>
    <property type="match status" value="1"/>
</dbReference>
<protein>
    <recommendedName>
        <fullName evidence="5">Lipoprotein</fullName>
    </recommendedName>
</protein>
<gene>
    <name evidence="3" type="ORF">NU887_16900</name>
</gene>
<proteinExistence type="predicted"/>
<sequence length="291" mass="32174">MKYLIGFLILVTSFAFLACESTNVPDDGDLVPFDCADFAYPDTIFYINENLDNKIIPVKNLNGTFSSVPEGLVLNESTGEIDINESETGLKYRISFTPSGSEISCTYELTIGGINYLDKVYILDQNDFLAVPIFNAERDAISPCPDDDDSDDDDDTDDNSVCKFGELGPDDEDISDLGIEINNSTGIIDLKKTLENGAFGDNPVNGSELDAKLYYRLQDQTLGALNDIDLKIFYFATLADVPQSLLDEIDQKNADLLEERNGIMNSNARVFAENPKAKPRPPYLLIVARLQ</sequence>
<keyword evidence="2" id="KW-0732">Signal</keyword>
<evidence type="ECO:0000256" key="2">
    <source>
        <dbReference type="SAM" id="SignalP"/>
    </source>
</evidence>
<evidence type="ECO:0000313" key="4">
    <source>
        <dbReference type="Proteomes" id="UP001142175"/>
    </source>
</evidence>
<reference evidence="3" key="1">
    <citation type="submission" date="2022-08" db="EMBL/GenBank/DDBJ databases">
        <authorList>
            <person name="Zhang D."/>
        </authorList>
    </citation>
    <scope>NUCLEOTIDE SEQUENCE</scope>
    <source>
        <strain evidence="3">XJ19-11</strain>
    </source>
</reference>
<feature type="chain" id="PRO_5040855677" description="Lipoprotein" evidence="2">
    <location>
        <begin position="19"/>
        <end position="291"/>
    </location>
</feature>
<dbReference type="Proteomes" id="UP001142175">
    <property type="component" value="Unassembled WGS sequence"/>
</dbReference>
<evidence type="ECO:0000256" key="1">
    <source>
        <dbReference type="SAM" id="MobiDB-lite"/>
    </source>
</evidence>
<evidence type="ECO:0000313" key="3">
    <source>
        <dbReference type="EMBL" id="MCR9016717.1"/>
    </source>
</evidence>
<name>A0A9X2P7B0_9BACT</name>
<feature type="signal peptide" evidence="2">
    <location>
        <begin position="1"/>
        <end position="18"/>
    </location>
</feature>
<dbReference type="AlphaFoldDB" id="A0A9X2P7B0"/>
<evidence type="ECO:0008006" key="5">
    <source>
        <dbReference type="Google" id="ProtNLM"/>
    </source>
</evidence>
<organism evidence="3 4">
    <name type="scientific">Aquiflexum gelatinilyticum</name>
    <dbReference type="NCBI Taxonomy" id="2961943"/>
    <lineage>
        <taxon>Bacteria</taxon>
        <taxon>Pseudomonadati</taxon>
        <taxon>Bacteroidota</taxon>
        <taxon>Cytophagia</taxon>
        <taxon>Cytophagales</taxon>
        <taxon>Cyclobacteriaceae</taxon>
        <taxon>Aquiflexum</taxon>
    </lineage>
</organism>
<feature type="region of interest" description="Disordered" evidence="1">
    <location>
        <begin position="141"/>
        <end position="160"/>
    </location>
</feature>